<protein>
    <submittedName>
        <fullName evidence="2">Uncharacterized protein</fullName>
    </submittedName>
</protein>
<keyword evidence="4" id="KW-1185">Reference proteome</keyword>
<dbReference type="EMBL" id="UZVY01000001">
    <property type="protein sequence ID" value="VDR42021.1"/>
    <property type="molecule type" value="Genomic_DNA"/>
</dbReference>
<organism evidence="2 3">
    <name type="scientific">Mycoplasmopsis caviae</name>
    <dbReference type="NCBI Taxonomy" id="55603"/>
    <lineage>
        <taxon>Bacteria</taxon>
        <taxon>Bacillati</taxon>
        <taxon>Mycoplasmatota</taxon>
        <taxon>Mycoplasmoidales</taxon>
        <taxon>Metamycoplasmataceae</taxon>
        <taxon>Mycoplasmopsis</taxon>
    </lineage>
</organism>
<dbReference type="EMBL" id="CP101806">
    <property type="protein sequence ID" value="UUD35174.1"/>
    <property type="molecule type" value="Genomic_DNA"/>
</dbReference>
<dbReference type="RefSeq" id="WP_126118256.1">
    <property type="nucleotide sequence ID" value="NZ_CP101806.1"/>
</dbReference>
<dbReference type="Proteomes" id="UP000280036">
    <property type="component" value="Unassembled WGS sequence"/>
</dbReference>
<evidence type="ECO:0000313" key="1">
    <source>
        <dbReference type="EMBL" id="UUD35174.1"/>
    </source>
</evidence>
<name>A0A3P8LAU9_9BACT</name>
<sequence>MIVASQNTQNSHINDINQLNNNMFILFKVFNKEKLTKFEEERYNELQISKLNVSQLKELINSKFMNDYFNDEDNEATREFEERLLALENKYSTEAYSSNINSYVTEKDWLDLRKEVKSQIQRFLDFHKFVKKSWEWLLENGENIGGGLELTGTGLDVGIAALGLIGAGFHILKHTIGNKEYSKEHIIIALDFVLETSKKVNDIIWFRDIVDEIYQTLKKSKPSFLTWATRRIAIKRIRNVLSAIKNVIANAELDQKRDYDSLYWDSCY</sequence>
<proteinExistence type="predicted"/>
<dbReference type="AlphaFoldDB" id="A0A3P8LAU9"/>
<evidence type="ECO:0000313" key="2">
    <source>
        <dbReference type="EMBL" id="VDR42021.1"/>
    </source>
</evidence>
<reference evidence="1" key="2">
    <citation type="submission" date="2022-07" db="EMBL/GenBank/DDBJ databases">
        <title>Complete genome of Mycoplasma caviae type strain G122.</title>
        <authorList>
            <person name="Spergser J."/>
        </authorList>
    </citation>
    <scope>NUCLEOTIDE SEQUENCE</scope>
    <source>
        <strain evidence="1">G122</strain>
    </source>
</reference>
<reference evidence="2 3" key="1">
    <citation type="submission" date="2018-12" db="EMBL/GenBank/DDBJ databases">
        <authorList>
            <consortium name="Pathogen Informatics"/>
        </authorList>
    </citation>
    <scope>NUCLEOTIDE SEQUENCE [LARGE SCALE GENOMIC DNA]</scope>
    <source>
        <strain evidence="2 3">NCTC10126</strain>
    </source>
</reference>
<dbReference type="Proteomes" id="UP001058569">
    <property type="component" value="Chromosome"/>
</dbReference>
<evidence type="ECO:0000313" key="3">
    <source>
        <dbReference type="Proteomes" id="UP000280036"/>
    </source>
</evidence>
<evidence type="ECO:0000313" key="4">
    <source>
        <dbReference type="Proteomes" id="UP001058569"/>
    </source>
</evidence>
<gene>
    <name evidence="2" type="ORF">NCTC10126_00517</name>
    <name evidence="1" type="ORF">NPA07_05215</name>
</gene>
<accession>A0A3P8LAU9</accession>